<dbReference type="AlphaFoldDB" id="A0A8D4VPB1"/>
<proteinExistence type="predicted"/>
<organism evidence="3 4">
    <name type="scientific">Methylogaea oryzae</name>
    <dbReference type="NCBI Taxonomy" id="1295382"/>
    <lineage>
        <taxon>Bacteria</taxon>
        <taxon>Pseudomonadati</taxon>
        <taxon>Pseudomonadota</taxon>
        <taxon>Gammaproteobacteria</taxon>
        <taxon>Methylococcales</taxon>
        <taxon>Methylococcaceae</taxon>
        <taxon>Methylogaea</taxon>
    </lineage>
</organism>
<evidence type="ECO:0000313" key="4">
    <source>
        <dbReference type="Proteomes" id="UP000824988"/>
    </source>
</evidence>
<dbReference type="Proteomes" id="UP000824988">
    <property type="component" value="Chromosome"/>
</dbReference>
<evidence type="ECO:0000256" key="1">
    <source>
        <dbReference type="SAM" id="MobiDB-lite"/>
    </source>
</evidence>
<feature type="region of interest" description="Disordered" evidence="1">
    <location>
        <begin position="38"/>
        <end position="70"/>
    </location>
</feature>
<sequence>MLLTVLEVAFGLVFVLGVITQLIWPLLTDKPLFPGLGQRHKRRRPAARQAEKTVDGQVVAIEKPRQETES</sequence>
<dbReference type="RefSeq" id="WP_054774577.1">
    <property type="nucleotide sequence ID" value="NZ_AP019782.1"/>
</dbReference>
<dbReference type="EMBL" id="AP019782">
    <property type="protein sequence ID" value="BBL70015.1"/>
    <property type="molecule type" value="Genomic_DNA"/>
</dbReference>
<protein>
    <submittedName>
        <fullName evidence="3">Uncharacterized protein</fullName>
    </submittedName>
</protein>
<name>A0A8D4VPB1_9GAMM</name>
<feature type="transmembrane region" description="Helical" evidence="2">
    <location>
        <begin position="6"/>
        <end position="27"/>
    </location>
</feature>
<keyword evidence="4" id="KW-1185">Reference proteome</keyword>
<keyword evidence="2" id="KW-0472">Membrane</keyword>
<keyword evidence="2" id="KW-0812">Transmembrane</keyword>
<accession>A0A8D4VPB1</accession>
<reference evidence="3" key="1">
    <citation type="submission" date="2019-06" db="EMBL/GenBank/DDBJ databases">
        <title>Complete genome sequence of Methylogaea oryzae strain JCM16910.</title>
        <authorList>
            <person name="Asakawa S."/>
        </authorList>
    </citation>
    <scope>NUCLEOTIDE SEQUENCE</scope>
    <source>
        <strain evidence="3">E10</strain>
    </source>
</reference>
<evidence type="ECO:0000313" key="3">
    <source>
        <dbReference type="EMBL" id="BBL70015.1"/>
    </source>
</evidence>
<dbReference type="KEGG" id="moz:MoryE10_06210"/>
<gene>
    <name evidence="3" type="ORF">MoryE10_06210</name>
</gene>
<evidence type="ECO:0000256" key="2">
    <source>
        <dbReference type="SAM" id="Phobius"/>
    </source>
</evidence>
<keyword evidence="2" id="KW-1133">Transmembrane helix</keyword>